<sequence length="35" mass="4286">MKYTMGQEREVLRFDSLALYYFFLHLLPIDFLICV</sequence>
<evidence type="ECO:0000313" key="2">
    <source>
        <dbReference type="Proteomes" id="UP000024842"/>
    </source>
</evidence>
<comment type="caution">
    <text evidence="1">The sequence shown here is derived from an EMBL/GenBank/DDBJ whole genome shotgun (WGS) entry which is preliminary data.</text>
</comment>
<name>A0A023DZJ0_9PROT</name>
<gene>
    <name evidence="1" type="ORF">HE1_00694</name>
</gene>
<dbReference type="AlphaFoldDB" id="A0A023DZJ0"/>
<accession>A0A023DZJ0</accession>
<proteinExistence type="predicted"/>
<protein>
    <submittedName>
        <fullName evidence="1">Uncharacterized protein</fullName>
    </submittedName>
</protein>
<evidence type="ECO:0000313" key="1">
    <source>
        <dbReference type="EMBL" id="GAJ46362.1"/>
    </source>
</evidence>
<dbReference type="Proteomes" id="UP000024842">
    <property type="component" value="Unassembled WGS sequence"/>
</dbReference>
<keyword evidence="2" id="KW-1185">Reference proteome</keyword>
<dbReference type="EMBL" id="BAUP01000088">
    <property type="protein sequence ID" value="GAJ46362.1"/>
    <property type="molecule type" value="Genomic_DNA"/>
</dbReference>
<organism evidence="1 2">
    <name type="scientific">Holospora elegans E1</name>
    <dbReference type="NCBI Taxonomy" id="1427503"/>
    <lineage>
        <taxon>Bacteria</taxon>
        <taxon>Pseudomonadati</taxon>
        <taxon>Pseudomonadota</taxon>
        <taxon>Alphaproteobacteria</taxon>
        <taxon>Holosporales</taxon>
        <taxon>Holosporaceae</taxon>
        <taxon>Holospora</taxon>
    </lineage>
</organism>
<reference evidence="1 2" key="1">
    <citation type="journal article" date="2014" name="FEMS Microbiol. Lett.">
        <title>Draft genome sequences of three Holospora species (Holospora obtusa, Holospora undulata, and Holospora elegans), endonuclear symbiotic bacteria of the ciliate Paramecium caudatum.</title>
        <authorList>
            <person name="Dohra H."/>
            <person name="Tanaka K."/>
            <person name="Suzuki T."/>
            <person name="Fujishima M."/>
            <person name="Suzuki H."/>
        </authorList>
    </citation>
    <scope>NUCLEOTIDE SEQUENCE [LARGE SCALE GENOMIC DNA]</scope>
    <source>
        <strain evidence="1 2">E1</strain>
    </source>
</reference>
<dbReference type="STRING" id="1427503.HE1_00694"/>